<evidence type="ECO:0000313" key="5">
    <source>
        <dbReference type="EMBL" id="KRK92053.1"/>
    </source>
</evidence>
<proteinExistence type="predicted"/>
<evidence type="ECO:0000256" key="1">
    <source>
        <dbReference type="ARBA" id="ARBA00023015"/>
    </source>
</evidence>
<keyword evidence="2" id="KW-0238">DNA-binding</keyword>
<dbReference type="InterPro" id="IPR036388">
    <property type="entry name" value="WH-like_DNA-bd_sf"/>
</dbReference>
<evidence type="ECO:0000259" key="4">
    <source>
        <dbReference type="PROSITE" id="PS50995"/>
    </source>
</evidence>
<dbReference type="InterPro" id="IPR011991">
    <property type="entry name" value="ArsR-like_HTH"/>
</dbReference>
<dbReference type="InterPro" id="IPR000835">
    <property type="entry name" value="HTH_MarR-typ"/>
</dbReference>
<evidence type="ECO:0000313" key="6">
    <source>
        <dbReference type="Proteomes" id="UP000050828"/>
    </source>
</evidence>
<feature type="domain" description="HTH marR-type" evidence="4">
    <location>
        <begin position="1"/>
        <end position="141"/>
    </location>
</feature>
<sequence>MDGMKTKKGGYLTLKIRLLNTRLFNRYLTADPRACYNAEQGKILSALWDHHPQTATELAQVTGLANSSLSLMLRRLEEQGLLMSEQSPLDKRKRVFDLTEQGANQQQVGDDVSQRLSAVFYKGFSDAEVAAVDGYLERILANLEAEAAVFNRQAKGERTNNDN</sequence>
<dbReference type="Proteomes" id="UP000050828">
    <property type="component" value="Unassembled WGS sequence"/>
</dbReference>
<comment type="caution">
    <text evidence="5">The sequence shown here is derived from an EMBL/GenBank/DDBJ whole genome shotgun (WGS) entry which is preliminary data.</text>
</comment>
<keyword evidence="3" id="KW-0804">Transcription</keyword>
<dbReference type="PANTHER" id="PTHR42756:SF1">
    <property type="entry name" value="TRANSCRIPTIONAL REPRESSOR OF EMRAB OPERON"/>
    <property type="match status" value="1"/>
</dbReference>
<dbReference type="CDD" id="cd00090">
    <property type="entry name" value="HTH_ARSR"/>
    <property type="match status" value="1"/>
</dbReference>
<dbReference type="PROSITE" id="PS01117">
    <property type="entry name" value="HTH_MARR_1"/>
    <property type="match status" value="1"/>
</dbReference>
<evidence type="ECO:0000256" key="3">
    <source>
        <dbReference type="ARBA" id="ARBA00023163"/>
    </source>
</evidence>
<name>A0AAJ0PCA0_LATCU</name>
<organism evidence="5 6">
    <name type="scientific">Latilactobacillus curvatus JCM 1096 = DSM 20019</name>
    <dbReference type="NCBI Taxonomy" id="1293592"/>
    <lineage>
        <taxon>Bacteria</taxon>
        <taxon>Bacillati</taxon>
        <taxon>Bacillota</taxon>
        <taxon>Bacilli</taxon>
        <taxon>Lactobacillales</taxon>
        <taxon>Lactobacillaceae</taxon>
        <taxon>Latilactobacillus</taxon>
    </lineage>
</organism>
<dbReference type="EMBL" id="AZDL01000036">
    <property type="protein sequence ID" value="KRK92053.1"/>
    <property type="molecule type" value="Genomic_DNA"/>
</dbReference>
<dbReference type="GO" id="GO:0003677">
    <property type="term" value="F:DNA binding"/>
    <property type="evidence" value="ECO:0007669"/>
    <property type="project" value="UniProtKB-KW"/>
</dbReference>
<dbReference type="SUPFAM" id="SSF46785">
    <property type="entry name" value="Winged helix' DNA-binding domain"/>
    <property type="match status" value="1"/>
</dbReference>
<accession>A0AAJ0PCA0</accession>
<dbReference type="InterPro" id="IPR036390">
    <property type="entry name" value="WH_DNA-bd_sf"/>
</dbReference>
<reference evidence="5 6" key="1">
    <citation type="journal article" date="2015" name="Genome Announc.">
        <title>Expanding the biotechnology potential of lactobacilli through comparative genomics of 213 strains and associated genera.</title>
        <authorList>
            <person name="Sun Z."/>
            <person name="Harris H.M."/>
            <person name="McCann A."/>
            <person name="Guo C."/>
            <person name="Argimon S."/>
            <person name="Zhang W."/>
            <person name="Yang X."/>
            <person name="Jeffery I.B."/>
            <person name="Cooney J.C."/>
            <person name="Kagawa T.F."/>
            <person name="Liu W."/>
            <person name="Song Y."/>
            <person name="Salvetti E."/>
            <person name="Wrobel A."/>
            <person name="Rasinkangas P."/>
            <person name="Parkhill J."/>
            <person name="Rea M.C."/>
            <person name="O'Sullivan O."/>
            <person name="Ritari J."/>
            <person name="Douillard F.P."/>
            <person name="Paul Ross R."/>
            <person name="Yang R."/>
            <person name="Briner A.E."/>
            <person name="Felis G.E."/>
            <person name="de Vos W.M."/>
            <person name="Barrangou R."/>
            <person name="Klaenhammer T.R."/>
            <person name="Caufield P.W."/>
            <person name="Cui Y."/>
            <person name="Zhang H."/>
            <person name="O'Toole P.W."/>
        </authorList>
    </citation>
    <scope>NUCLEOTIDE SEQUENCE [LARGE SCALE GENOMIC DNA]</scope>
    <source>
        <strain evidence="5 6">DSM 20019</strain>
    </source>
</reference>
<evidence type="ECO:0000256" key="2">
    <source>
        <dbReference type="ARBA" id="ARBA00023125"/>
    </source>
</evidence>
<dbReference type="PROSITE" id="PS50995">
    <property type="entry name" value="HTH_MARR_2"/>
    <property type="match status" value="1"/>
</dbReference>
<protein>
    <submittedName>
        <fullName evidence="5">MarR family protein</fullName>
    </submittedName>
</protein>
<dbReference type="PANTHER" id="PTHR42756">
    <property type="entry name" value="TRANSCRIPTIONAL REGULATOR, MARR"/>
    <property type="match status" value="1"/>
</dbReference>
<dbReference type="Pfam" id="PF01047">
    <property type="entry name" value="MarR"/>
    <property type="match status" value="1"/>
</dbReference>
<gene>
    <name evidence="5" type="ORF">FC08_GL001001</name>
</gene>
<dbReference type="SMART" id="SM00347">
    <property type="entry name" value="HTH_MARR"/>
    <property type="match status" value="1"/>
</dbReference>
<dbReference type="Gene3D" id="1.10.10.10">
    <property type="entry name" value="Winged helix-like DNA-binding domain superfamily/Winged helix DNA-binding domain"/>
    <property type="match status" value="1"/>
</dbReference>
<dbReference type="InterPro" id="IPR023187">
    <property type="entry name" value="Tscrpt_reg_MarR-type_CS"/>
</dbReference>
<dbReference type="AlphaFoldDB" id="A0AAJ0PCA0"/>
<dbReference type="GO" id="GO:0003700">
    <property type="term" value="F:DNA-binding transcription factor activity"/>
    <property type="evidence" value="ECO:0007669"/>
    <property type="project" value="InterPro"/>
</dbReference>
<keyword evidence="1" id="KW-0805">Transcription regulation</keyword>